<sequence>MALQSKKNKMSKNLLSLLMLITFSFATSCSDDDVVETINETFIIGEWKLASITENDTDVSLNDCELLKSLNFNTSNEVIIKTYAFDSNNNCELDSDVTHSYTIDHSSITINGIMNAEISTPRNETLILKSVENSNYITKTYTRQ</sequence>
<feature type="signal peptide" evidence="1">
    <location>
        <begin position="1"/>
        <end position="26"/>
    </location>
</feature>
<dbReference type="OrthoDB" id="1162590at2"/>
<keyword evidence="4" id="KW-1185">Reference proteome</keyword>
<proteinExistence type="predicted"/>
<accession>A0A420DLE8</accession>
<feature type="chain" id="PRO_5019533126" evidence="1">
    <location>
        <begin position="27"/>
        <end position="144"/>
    </location>
</feature>
<dbReference type="Pfam" id="PF13648">
    <property type="entry name" value="Lipocalin_4"/>
    <property type="match status" value="1"/>
</dbReference>
<protein>
    <submittedName>
        <fullName evidence="3">Lipocalin-like protein</fullName>
    </submittedName>
</protein>
<dbReference type="InterPro" id="IPR024311">
    <property type="entry name" value="Lipocalin-like"/>
</dbReference>
<reference evidence="3 4" key="1">
    <citation type="submission" date="2018-09" db="EMBL/GenBank/DDBJ databases">
        <title>Genomic Encyclopedia of Archaeal and Bacterial Type Strains, Phase II (KMG-II): from individual species to whole genera.</title>
        <authorList>
            <person name="Goeker M."/>
        </authorList>
    </citation>
    <scope>NUCLEOTIDE SEQUENCE [LARGE SCALE GENOMIC DNA]</scope>
    <source>
        <strain evidence="3 4">DSM 26283</strain>
    </source>
</reference>
<feature type="domain" description="Lipocalin-like" evidence="2">
    <location>
        <begin position="43"/>
        <end position="111"/>
    </location>
</feature>
<dbReference type="Proteomes" id="UP000284892">
    <property type="component" value="Unassembled WGS sequence"/>
</dbReference>
<keyword evidence="1" id="KW-0732">Signal</keyword>
<dbReference type="AlphaFoldDB" id="A0A420DLE8"/>
<evidence type="ECO:0000256" key="1">
    <source>
        <dbReference type="SAM" id="SignalP"/>
    </source>
</evidence>
<evidence type="ECO:0000259" key="2">
    <source>
        <dbReference type="Pfam" id="PF13648"/>
    </source>
</evidence>
<dbReference type="PROSITE" id="PS51257">
    <property type="entry name" value="PROKAR_LIPOPROTEIN"/>
    <property type="match status" value="1"/>
</dbReference>
<comment type="caution">
    <text evidence="3">The sequence shown here is derived from an EMBL/GenBank/DDBJ whole genome shotgun (WGS) entry which is preliminary data.</text>
</comment>
<dbReference type="EMBL" id="RAQJ01000002">
    <property type="protein sequence ID" value="RKE95104.1"/>
    <property type="molecule type" value="Genomic_DNA"/>
</dbReference>
<evidence type="ECO:0000313" key="4">
    <source>
        <dbReference type="Proteomes" id="UP000284892"/>
    </source>
</evidence>
<gene>
    <name evidence="3" type="ORF">BXY80_1288</name>
</gene>
<organism evidence="3 4">
    <name type="scientific">Ichthyenterobacterium magnum</name>
    <dbReference type="NCBI Taxonomy" id="1230530"/>
    <lineage>
        <taxon>Bacteria</taxon>
        <taxon>Pseudomonadati</taxon>
        <taxon>Bacteroidota</taxon>
        <taxon>Flavobacteriia</taxon>
        <taxon>Flavobacteriales</taxon>
        <taxon>Flavobacteriaceae</taxon>
        <taxon>Ichthyenterobacterium</taxon>
    </lineage>
</organism>
<name>A0A420DLE8_9FLAO</name>
<evidence type="ECO:0000313" key="3">
    <source>
        <dbReference type="EMBL" id="RKE95104.1"/>
    </source>
</evidence>